<accession>A0A7J7J895</accession>
<evidence type="ECO:0000313" key="1">
    <source>
        <dbReference type="EMBL" id="KAF6021964.1"/>
    </source>
</evidence>
<dbReference type="PANTHER" id="PTHR24170:SF1">
    <property type="entry name" value="DOMAIN PROTEIN, PUTATIVE (AFU_ORTHOLOGUE AFUA_1G09870)-RELATED"/>
    <property type="match status" value="1"/>
</dbReference>
<dbReference type="SUPFAM" id="SSF109993">
    <property type="entry name" value="VPS9 domain"/>
    <property type="match status" value="1"/>
</dbReference>
<keyword evidence="2" id="KW-1185">Reference proteome</keyword>
<evidence type="ECO:0000313" key="2">
    <source>
        <dbReference type="Proteomes" id="UP000593567"/>
    </source>
</evidence>
<reference evidence="1" key="1">
    <citation type="submission" date="2020-06" db="EMBL/GenBank/DDBJ databases">
        <title>Draft genome of Bugula neritina, a colonial animal packing powerful symbionts and potential medicines.</title>
        <authorList>
            <person name="Rayko M."/>
        </authorList>
    </citation>
    <scope>NUCLEOTIDE SEQUENCE [LARGE SCALE GENOMIC DNA]</scope>
    <source>
        <strain evidence="1">Kwan_BN1</strain>
    </source>
</reference>
<dbReference type="InterPro" id="IPR051248">
    <property type="entry name" value="UPF0507/Ank_repeat_27"/>
</dbReference>
<dbReference type="Proteomes" id="UP000593567">
    <property type="component" value="Unassembled WGS sequence"/>
</dbReference>
<organism evidence="1 2">
    <name type="scientific">Bugula neritina</name>
    <name type="common">Brown bryozoan</name>
    <name type="synonym">Sertularia neritina</name>
    <dbReference type="NCBI Taxonomy" id="10212"/>
    <lineage>
        <taxon>Eukaryota</taxon>
        <taxon>Metazoa</taxon>
        <taxon>Spiralia</taxon>
        <taxon>Lophotrochozoa</taxon>
        <taxon>Bryozoa</taxon>
        <taxon>Gymnolaemata</taxon>
        <taxon>Cheilostomatida</taxon>
        <taxon>Flustrina</taxon>
        <taxon>Buguloidea</taxon>
        <taxon>Bugulidae</taxon>
        <taxon>Bugula</taxon>
    </lineage>
</organism>
<dbReference type="GO" id="GO:0005886">
    <property type="term" value="C:plasma membrane"/>
    <property type="evidence" value="ECO:0007669"/>
    <property type="project" value="TreeGrafter"/>
</dbReference>
<dbReference type="OrthoDB" id="411646at2759"/>
<dbReference type="PANTHER" id="PTHR24170">
    <property type="entry name" value="ANKYRIN REPEAT DOMAIN-CONTAINING PROTEIN 27"/>
    <property type="match status" value="1"/>
</dbReference>
<name>A0A7J7J895_BUGNE</name>
<dbReference type="GO" id="GO:0005769">
    <property type="term" value="C:early endosome"/>
    <property type="evidence" value="ECO:0007669"/>
    <property type="project" value="TreeGrafter"/>
</dbReference>
<proteinExistence type="predicted"/>
<sequence length="455" mass="51248">MSLADELEVNPFYNFALNKQTYLQQVLSNGSILCVPSTSTLPVSSSTARFLELHILKPSRLYKGQYVTVWSNVNGEHQTVSWDEHNYSLTAVYAGQENTVHILYSEMAYMQGAKYNVLLIDRPLNVLKHEVPISSIPQTVQVYRIDITETSVEDMKQVLVSNSFKKFESVSKDIQQFKATYLVLPSFLPDAALKLEAMTNRYSGYFPAAGHKQMHAALLSYIHHQTFSHVFPHVKTSQSGDSSKYKSQCMMMQEEVERENNTESFKLQQLVTATSPLQILSVLKLALDEICAVNVLATDSTKGLYCILSHYTVYLYMNYVLCSYLMFLSLEGPLATDDLIPLLIGVLISHGNVDLPSLLQYTQIFGNTFLDFHDAFEFTMATFMAAVQYIISFKPDSSTQKVLVQRKLSKEKTKEKVTAPSESVARPFRFSSINGDPDSVLDRYAMLAILGQATL</sequence>
<dbReference type="GO" id="GO:0005770">
    <property type="term" value="C:late endosome"/>
    <property type="evidence" value="ECO:0007669"/>
    <property type="project" value="TreeGrafter"/>
</dbReference>
<dbReference type="InterPro" id="IPR037191">
    <property type="entry name" value="VPS9_dom_sf"/>
</dbReference>
<protein>
    <recommendedName>
        <fullName evidence="3">VPS9 domain-containing protein</fullName>
    </recommendedName>
</protein>
<dbReference type="GO" id="GO:0005085">
    <property type="term" value="F:guanyl-nucleotide exchange factor activity"/>
    <property type="evidence" value="ECO:0007669"/>
    <property type="project" value="TreeGrafter"/>
</dbReference>
<dbReference type="GO" id="GO:0000149">
    <property type="term" value="F:SNARE binding"/>
    <property type="evidence" value="ECO:0007669"/>
    <property type="project" value="TreeGrafter"/>
</dbReference>
<dbReference type="GO" id="GO:0097422">
    <property type="term" value="C:tubular endosome"/>
    <property type="evidence" value="ECO:0007669"/>
    <property type="project" value="TreeGrafter"/>
</dbReference>
<comment type="caution">
    <text evidence="1">The sequence shown here is derived from an EMBL/GenBank/DDBJ whole genome shotgun (WGS) entry which is preliminary data.</text>
</comment>
<gene>
    <name evidence="1" type="ORF">EB796_019726</name>
</gene>
<dbReference type="GO" id="GO:0045022">
    <property type="term" value="P:early endosome to late endosome transport"/>
    <property type="evidence" value="ECO:0007669"/>
    <property type="project" value="TreeGrafter"/>
</dbReference>
<dbReference type="Gene3D" id="1.20.1050.80">
    <property type="entry name" value="VPS9 domain"/>
    <property type="match status" value="1"/>
</dbReference>
<dbReference type="AlphaFoldDB" id="A0A7J7J895"/>
<dbReference type="GO" id="GO:0030133">
    <property type="term" value="C:transport vesicle"/>
    <property type="evidence" value="ECO:0007669"/>
    <property type="project" value="TreeGrafter"/>
</dbReference>
<evidence type="ECO:0008006" key="3">
    <source>
        <dbReference type="Google" id="ProtNLM"/>
    </source>
</evidence>
<dbReference type="EMBL" id="VXIV02002927">
    <property type="protein sequence ID" value="KAF6021964.1"/>
    <property type="molecule type" value="Genomic_DNA"/>
</dbReference>